<evidence type="ECO:0000256" key="3">
    <source>
        <dbReference type="ARBA" id="ARBA00022575"/>
    </source>
</evidence>
<keyword evidence="3" id="KW-0216">Detoxification</keyword>
<dbReference type="Pfam" id="PF03060">
    <property type="entry name" value="NMO"/>
    <property type="match status" value="1"/>
</dbReference>
<dbReference type="InterPro" id="IPR004136">
    <property type="entry name" value="NMO"/>
</dbReference>
<proteinExistence type="inferred from homology"/>
<evidence type="ECO:0000256" key="7">
    <source>
        <dbReference type="ARBA" id="ARBA00023033"/>
    </source>
</evidence>
<keyword evidence="10" id="KW-0732">Signal</keyword>
<keyword evidence="7" id="KW-0503">Monooxygenase</keyword>
<evidence type="ECO:0000256" key="9">
    <source>
        <dbReference type="ARBA" id="ARBA00049401"/>
    </source>
</evidence>
<accession>A0ABV5RI93</accession>
<comment type="similarity">
    <text evidence="2">Belongs to the nitronate monooxygenase family. NMO class I subfamily.</text>
</comment>
<dbReference type="PANTHER" id="PTHR42747">
    <property type="entry name" value="NITRONATE MONOOXYGENASE-RELATED"/>
    <property type="match status" value="1"/>
</dbReference>
<feature type="signal peptide" evidence="10">
    <location>
        <begin position="1"/>
        <end position="16"/>
    </location>
</feature>
<feature type="chain" id="PRO_5046201211" description="Propionate 3-nitronate monooxygenase" evidence="10">
    <location>
        <begin position="17"/>
        <end position="343"/>
    </location>
</feature>
<keyword evidence="5" id="KW-0288">FMN</keyword>
<keyword evidence="4" id="KW-0285">Flavoprotein</keyword>
<comment type="cofactor">
    <cofactor evidence="1">
        <name>FMN</name>
        <dbReference type="ChEBI" id="CHEBI:58210"/>
    </cofactor>
</comment>
<sequence>MVSPLAALGVSTPVLAAPMAGGPTTPALVTAAARANSLGFLAGGYRTAGALAEQIAEVRSDGARFGVNLFAPNPVQVDPEAFRRYARTIAPEARTYGIDILATGIVEDDDHWSDKIDLLLSDPVPVVSFTFAVPEAAVIAVLRAAGTLVVQTVTSAAEARLAAEAGVDVLAVQASAAGGHSGTLTPQHIPAPVPLPDLLSEVRQAVPLPLVAAGGVATPAEVTGALRAGAAAVMVGTVLLRADEAGTSRPHKAALADPARRRTVVTRAFTGRPARALRNDFTDRYTDLAPAGYPALHHLTSPMRKAAAAADDPERINLWAGTGYRHATAEPAGQILQRLASGL</sequence>
<dbReference type="Proteomes" id="UP001589710">
    <property type="component" value="Unassembled WGS sequence"/>
</dbReference>
<evidence type="ECO:0000256" key="6">
    <source>
        <dbReference type="ARBA" id="ARBA00023002"/>
    </source>
</evidence>
<keyword evidence="12" id="KW-1185">Reference proteome</keyword>
<reference evidence="11 12" key="1">
    <citation type="submission" date="2024-09" db="EMBL/GenBank/DDBJ databases">
        <authorList>
            <person name="Sun Q."/>
            <person name="Mori K."/>
        </authorList>
    </citation>
    <scope>NUCLEOTIDE SEQUENCE [LARGE SCALE GENOMIC DNA]</scope>
    <source>
        <strain evidence="11 12">JCM 3331</strain>
    </source>
</reference>
<dbReference type="CDD" id="cd04730">
    <property type="entry name" value="NPD_like"/>
    <property type="match status" value="1"/>
</dbReference>
<gene>
    <name evidence="11" type="ORF">ACFFTL_36205</name>
</gene>
<dbReference type="InterPro" id="IPR013785">
    <property type="entry name" value="Aldolase_TIM"/>
</dbReference>
<dbReference type="EMBL" id="JBHMCG010000150">
    <property type="protein sequence ID" value="MFB9577579.1"/>
    <property type="molecule type" value="Genomic_DNA"/>
</dbReference>
<evidence type="ECO:0000256" key="8">
    <source>
        <dbReference type="ARBA" id="ARBA00031155"/>
    </source>
</evidence>
<protein>
    <recommendedName>
        <fullName evidence="8">Propionate 3-nitronate monooxygenase</fullName>
    </recommendedName>
</protein>
<evidence type="ECO:0000256" key="2">
    <source>
        <dbReference type="ARBA" id="ARBA00009881"/>
    </source>
</evidence>
<dbReference type="PANTHER" id="PTHR42747:SF3">
    <property type="entry name" value="NITRONATE MONOOXYGENASE-RELATED"/>
    <property type="match status" value="1"/>
</dbReference>
<organism evidence="11 12">
    <name type="scientific">Streptomyces yanii</name>
    <dbReference type="NCBI Taxonomy" id="78510"/>
    <lineage>
        <taxon>Bacteria</taxon>
        <taxon>Bacillati</taxon>
        <taxon>Actinomycetota</taxon>
        <taxon>Actinomycetes</taxon>
        <taxon>Kitasatosporales</taxon>
        <taxon>Streptomycetaceae</taxon>
        <taxon>Streptomyces</taxon>
    </lineage>
</organism>
<dbReference type="RefSeq" id="WP_345516472.1">
    <property type="nucleotide sequence ID" value="NZ_BAAAXD010000037.1"/>
</dbReference>
<evidence type="ECO:0000313" key="11">
    <source>
        <dbReference type="EMBL" id="MFB9577579.1"/>
    </source>
</evidence>
<comment type="caution">
    <text evidence="11">The sequence shown here is derived from an EMBL/GenBank/DDBJ whole genome shotgun (WGS) entry which is preliminary data.</text>
</comment>
<dbReference type="Gene3D" id="3.20.20.70">
    <property type="entry name" value="Aldolase class I"/>
    <property type="match status" value="1"/>
</dbReference>
<evidence type="ECO:0000256" key="10">
    <source>
        <dbReference type="SAM" id="SignalP"/>
    </source>
</evidence>
<evidence type="ECO:0000313" key="12">
    <source>
        <dbReference type="Proteomes" id="UP001589710"/>
    </source>
</evidence>
<evidence type="ECO:0000256" key="5">
    <source>
        <dbReference type="ARBA" id="ARBA00022643"/>
    </source>
</evidence>
<comment type="catalytic activity">
    <reaction evidence="9">
        <text>3 propionate 3-nitronate + 3 O2 + H2O = 3 3-oxopropanoate + 2 nitrate + nitrite + H2O2 + 3 H(+)</text>
        <dbReference type="Rhea" id="RHEA:57332"/>
        <dbReference type="ChEBI" id="CHEBI:15377"/>
        <dbReference type="ChEBI" id="CHEBI:15378"/>
        <dbReference type="ChEBI" id="CHEBI:15379"/>
        <dbReference type="ChEBI" id="CHEBI:16240"/>
        <dbReference type="ChEBI" id="CHEBI:16301"/>
        <dbReference type="ChEBI" id="CHEBI:17632"/>
        <dbReference type="ChEBI" id="CHEBI:33190"/>
        <dbReference type="ChEBI" id="CHEBI:136067"/>
    </reaction>
</comment>
<dbReference type="SUPFAM" id="SSF51412">
    <property type="entry name" value="Inosine monophosphate dehydrogenase (IMPDH)"/>
    <property type="match status" value="1"/>
</dbReference>
<evidence type="ECO:0000256" key="4">
    <source>
        <dbReference type="ARBA" id="ARBA00022630"/>
    </source>
</evidence>
<name>A0ABV5RI93_9ACTN</name>
<keyword evidence="6 11" id="KW-0560">Oxidoreductase</keyword>
<evidence type="ECO:0000256" key="1">
    <source>
        <dbReference type="ARBA" id="ARBA00001917"/>
    </source>
</evidence>
<dbReference type="GO" id="GO:0016491">
    <property type="term" value="F:oxidoreductase activity"/>
    <property type="evidence" value="ECO:0007669"/>
    <property type="project" value="UniProtKB-KW"/>
</dbReference>